<sequence length="182" mass="20434">MSDTVLPGDKIALIEECEAGKNSYDDDGLIRSMIVGKSEMNKKERFIDVENQKVLSVPKADDIIIGTIEMVTPSMIAVLINYINGKPVKSQVECICSIRNLRKRSPALIRDIVKARVIGTLNGVIHATIQDKELGVLFTKCRKCGQDVVLFRDIVKCIECGWTDDRKISTDFLQSNFLKMRE</sequence>
<name>A0A381U8L9_9ZZZZ</name>
<dbReference type="AlphaFoldDB" id="A0A381U8L9"/>
<dbReference type="HAMAP" id="MF_00975">
    <property type="entry name" value="Exosome_Csl4"/>
    <property type="match status" value="1"/>
</dbReference>
<accession>A0A381U8L9</accession>
<evidence type="ECO:0008006" key="3">
    <source>
        <dbReference type="Google" id="ProtNLM"/>
    </source>
</evidence>
<dbReference type="Gene3D" id="2.40.50.140">
    <property type="entry name" value="Nucleic acid-binding proteins"/>
    <property type="match status" value="1"/>
</dbReference>
<dbReference type="PANTHER" id="PTHR12686">
    <property type="entry name" value="3'-5' EXORIBONUCLEASE CSL4-RELATED"/>
    <property type="match status" value="1"/>
</dbReference>
<dbReference type="PANTHER" id="PTHR12686:SF8">
    <property type="entry name" value="EXOSOME COMPLEX COMPONENT CSL4"/>
    <property type="match status" value="1"/>
</dbReference>
<organism evidence="2">
    <name type="scientific">marine metagenome</name>
    <dbReference type="NCBI Taxonomy" id="408172"/>
    <lineage>
        <taxon>unclassified sequences</taxon>
        <taxon>metagenomes</taxon>
        <taxon>ecological metagenomes</taxon>
    </lineage>
</organism>
<protein>
    <recommendedName>
        <fullName evidence="3">Exosome complex component N-terminal domain-containing protein</fullName>
    </recommendedName>
</protein>
<dbReference type="EMBL" id="UINC01005940">
    <property type="protein sequence ID" value="SVA24499.1"/>
    <property type="molecule type" value="Genomic_DNA"/>
</dbReference>
<dbReference type="InterPro" id="IPR012340">
    <property type="entry name" value="NA-bd_OB-fold"/>
</dbReference>
<evidence type="ECO:0000313" key="2">
    <source>
        <dbReference type="EMBL" id="SVA24499.1"/>
    </source>
</evidence>
<dbReference type="InterPro" id="IPR039771">
    <property type="entry name" value="Csl4"/>
</dbReference>
<reference evidence="2" key="1">
    <citation type="submission" date="2018-05" db="EMBL/GenBank/DDBJ databases">
        <authorList>
            <person name="Lanie J.A."/>
            <person name="Ng W.-L."/>
            <person name="Kazmierczak K.M."/>
            <person name="Andrzejewski T.M."/>
            <person name="Davidsen T.M."/>
            <person name="Wayne K.J."/>
            <person name="Tettelin H."/>
            <person name="Glass J.I."/>
            <person name="Rusch D."/>
            <person name="Podicherti R."/>
            <person name="Tsui H.-C.T."/>
            <person name="Winkler M.E."/>
        </authorList>
    </citation>
    <scope>NUCLEOTIDE SEQUENCE</scope>
</reference>
<dbReference type="NCBIfam" id="NF034126">
    <property type="entry name" value="PRK09521.1"/>
    <property type="match status" value="1"/>
</dbReference>
<dbReference type="SUPFAM" id="SSF110324">
    <property type="entry name" value="Ribosomal L27 protein-like"/>
    <property type="match status" value="1"/>
</dbReference>
<dbReference type="InterPro" id="IPR030850">
    <property type="entry name" value="Exosome_Csl4_arc"/>
</dbReference>
<dbReference type="Gene3D" id="2.40.50.100">
    <property type="match status" value="1"/>
</dbReference>
<dbReference type="GO" id="GO:0006396">
    <property type="term" value="P:RNA processing"/>
    <property type="evidence" value="ECO:0007669"/>
    <property type="project" value="InterPro"/>
</dbReference>
<evidence type="ECO:0000256" key="1">
    <source>
        <dbReference type="ARBA" id="ARBA00022835"/>
    </source>
</evidence>
<dbReference type="GO" id="GO:0000178">
    <property type="term" value="C:exosome (RNase complex)"/>
    <property type="evidence" value="ECO:0007669"/>
    <property type="project" value="UniProtKB-KW"/>
</dbReference>
<dbReference type="SUPFAM" id="SSF50249">
    <property type="entry name" value="Nucleic acid-binding proteins"/>
    <property type="match status" value="1"/>
</dbReference>
<keyword evidence="1" id="KW-0271">Exosome</keyword>
<gene>
    <name evidence="2" type="ORF">METZ01_LOCUS77353</name>
</gene>
<proteinExistence type="inferred from homology"/>